<dbReference type="InterPro" id="IPR051618">
    <property type="entry name" value="Actin-binding_LIM"/>
</dbReference>
<dbReference type="GO" id="GO:0046872">
    <property type="term" value="F:metal ion binding"/>
    <property type="evidence" value="ECO:0007669"/>
    <property type="project" value="UniProtKB-KW"/>
</dbReference>
<evidence type="ECO:0000313" key="9">
    <source>
        <dbReference type="Proteomes" id="UP000318571"/>
    </source>
</evidence>
<dbReference type="SUPFAM" id="SSF47050">
    <property type="entry name" value="VHP, Villin headpiece domain"/>
    <property type="match status" value="1"/>
</dbReference>
<dbReference type="PANTHER" id="PTHR24213">
    <property type="entry name" value="ACTIN-BINDING LIM PROTEIN"/>
    <property type="match status" value="1"/>
</dbReference>
<organism evidence="8 9">
    <name type="scientific">Tigriopus californicus</name>
    <name type="common">Marine copepod</name>
    <dbReference type="NCBI Taxonomy" id="6832"/>
    <lineage>
        <taxon>Eukaryota</taxon>
        <taxon>Metazoa</taxon>
        <taxon>Ecdysozoa</taxon>
        <taxon>Arthropoda</taxon>
        <taxon>Crustacea</taxon>
        <taxon>Multicrustacea</taxon>
        <taxon>Hexanauplia</taxon>
        <taxon>Copepoda</taxon>
        <taxon>Harpacticoida</taxon>
        <taxon>Harpacticidae</taxon>
        <taxon>Tigriopus</taxon>
    </lineage>
</organism>
<dbReference type="PROSITE" id="PS51089">
    <property type="entry name" value="HP"/>
    <property type="match status" value="1"/>
</dbReference>
<evidence type="ECO:0000256" key="5">
    <source>
        <dbReference type="SAM" id="MobiDB-lite"/>
    </source>
</evidence>
<keyword evidence="9" id="KW-1185">Reference proteome</keyword>
<evidence type="ECO:0000256" key="2">
    <source>
        <dbReference type="ARBA" id="ARBA00022833"/>
    </source>
</evidence>
<dbReference type="GO" id="GO:0051015">
    <property type="term" value="F:actin filament binding"/>
    <property type="evidence" value="ECO:0007669"/>
    <property type="project" value="TreeGrafter"/>
</dbReference>
<feature type="region of interest" description="Disordered" evidence="5">
    <location>
        <begin position="496"/>
        <end position="525"/>
    </location>
</feature>
<feature type="domain" description="HP" evidence="7">
    <location>
        <begin position="599"/>
        <end position="674"/>
    </location>
</feature>
<dbReference type="CDD" id="cd09329">
    <property type="entry name" value="LIM3_abLIM"/>
    <property type="match status" value="1"/>
</dbReference>
<feature type="compositionally biased region" description="Low complexity" evidence="5">
    <location>
        <begin position="15"/>
        <end position="30"/>
    </location>
</feature>
<feature type="region of interest" description="Disordered" evidence="5">
    <location>
        <begin position="1"/>
        <end position="58"/>
    </location>
</feature>
<comment type="caution">
    <text evidence="8">The sequence shown here is derived from an EMBL/GenBank/DDBJ whole genome shotgun (WGS) entry which is preliminary data.</text>
</comment>
<feature type="domain" description="LIM zinc-binding" evidence="6">
    <location>
        <begin position="256"/>
        <end position="315"/>
    </location>
</feature>
<dbReference type="PANTHER" id="PTHR24213:SF9">
    <property type="entry name" value="UNCOORDINATED 115A, ISOFORM B-RELATED"/>
    <property type="match status" value="1"/>
</dbReference>
<dbReference type="OMA" id="MALDKQY"/>
<reference evidence="8 9" key="1">
    <citation type="journal article" date="2018" name="Nat. Ecol. Evol.">
        <title>Genomic signatures of mitonuclear coevolution across populations of Tigriopus californicus.</title>
        <authorList>
            <person name="Barreto F.S."/>
            <person name="Watson E.T."/>
            <person name="Lima T.G."/>
            <person name="Willett C.S."/>
            <person name="Edmands S."/>
            <person name="Li W."/>
            <person name="Burton R.S."/>
        </authorList>
    </citation>
    <scope>NUCLEOTIDE SEQUENCE [LARGE SCALE GENOMIC DNA]</scope>
    <source>
        <strain evidence="8 9">San Diego</strain>
    </source>
</reference>
<dbReference type="AlphaFoldDB" id="A0A553PC34"/>
<dbReference type="GO" id="GO:0007010">
    <property type="term" value="P:cytoskeleton organization"/>
    <property type="evidence" value="ECO:0007669"/>
    <property type="project" value="InterPro"/>
</dbReference>
<feature type="domain" description="LIM zinc-binding" evidence="6">
    <location>
        <begin position="144"/>
        <end position="203"/>
    </location>
</feature>
<keyword evidence="1 4" id="KW-0479">Metal-binding</keyword>
<dbReference type="PROSITE" id="PS50023">
    <property type="entry name" value="LIM_DOMAIN_2"/>
    <property type="match status" value="3"/>
</dbReference>
<dbReference type="Proteomes" id="UP000318571">
    <property type="component" value="Chromosome 2"/>
</dbReference>
<proteinExistence type="predicted"/>
<dbReference type="SMART" id="SM00132">
    <property type="entry name" value="LIM"/>
    <property type="match status" value="4"/>
</dbReference>
<dbReference type="InterPro" id="IPR003128">
    <property type="entry name" value="Villin_headpiece"/>
</dbReference>
<dbReference type="FunFam" id="2.10.110.10:FF:000055">
    <property type="entry name" value="Actin binding LIM protein 1"/>
    <property type="match status" value="1"/>
</dbReference>
<dbReference type="GO" id="GO:0030032">
    <property type="term" value="P:lamellipodium assembly"/>
    <property type="evidence" value="ECO:0007669"/>
    <property type="project" value="TreeGrafter"/>
</dbReference>
<dbReference type="Pfam" id="PF02209">
    <property type="entry name" value="VHP"/>
    <property type="match status" value="1"/>
</dbReference>
<dbReference type="SUPFAM" id="SSF57716">
    <property type="entry name" value="Glucocorticoid receptor-like (DNA-binding domain)"/>
    <property type="match status" value="5"/>
</dbReference>
<dbReference type="STRING" id="6832.A0A553PC34"/>
<dbReference type="Pfam" id="PF00412">
    <property type="entry name" value="LIM"/>
    <property type="match status" value="4"/>
</dbReference>
<dbReference type="FunFam" id="2.10.110.10:FF:000003">
    <property type="entry name" value="actin-binding LIM protein 1 isoform X1"/>
    <property type="match status" value="1"/>
</dbReference>
<accession>A0A553PC34</accession>
<dbReference type="PROSITE" id="PS00478">
    <property type="entry name" value="LIM_DOMAIN_1"/>
    <property type="match status" value="2"/>
</dbReference>
<name>A0A553PC34_TIGCA</name>
<dbReference type="CDD" id="cd09328">
    <property type="entry name" value="LIM2_abLIM"/>
    <property type="match status" value="1"/>
</dbReference>
<feature type="domain" description="LIM zinc-binding" evidence="6">
    <location>
        <begin position="84"/>
        <end position="143"/>
    </location>
</feature>
<keyword evidence="2 4" id="KW-0862">Zinc</keyword>
<evidence type="ECO:0000256" key="1">
    <source>
        <dbReference type="ARBA" id="ARBA00022723"/>
    </source>
</evidence>
<dbReference type="Gene3D" id="2.10.110.10">
    <property type="entry name" value="Cysteine Rich Protein"/>
    <property type="match status" value="4"/>
</dbReference>
<evidence type="ECO:0008006" key="10">
    <source>
        <dbReference type="Google" id="ProtNLM"/>
    </source>
</evidence>
<dbReference type="Gene3D" id="1.10.950.10">
    <property type="entry name" value="Villin headpiece domain"/>
    <property type="match status" value="1"/>
</dbReference>
<sequence length="674" mass="72360">MVLQIWSGKQHPQGSATNQTNQTNDNSSAQEANGRMPGTSTQSNSSTTMGANGNEIAKTPTKKRGLSLFKSKLLGGGGSSSGKAHCKTCKKKCSGEVLRVNEFYFHSQCFRCKGCSKSLSQGGFFTKSGDYYCASCYQKNFGTKCTRCGLYVEGEVVTALGKTYHQNCFTCAGCREPFPTGERVTFTGKACLCQRCVRAGKDLDNALEDLTNSIADIKTTKVAAPSSLNNSVTNGRTPAMTATQTATGGTGLAGDDTCAGCSEELRDGQALMALDKQYHVWCFKCKACNALLHGEYMGKDGHPYCERDYQQLFGVKCTYCRRFISGKVLQAGDNNHFHPTCARCTKCGEPFGDGEEMFLQGAAIWHPRCGPGPDENGGVFISNGFENSGMDAADRASVASGTFYGYSRASSPGASLRYGYETPGSVVGGGEGVGGHGSRAYSAAGGRFSRSTTHVPGWGPLYGGHGMYSSSSTYSLRRPIEPGDRIGSMASINHFHVPPHARRGSSVSRHARESGMATPVHPQASTDQLSASQHHRPISCPPKPGYTHAMRASTLPGGFSTSMTPGPGMHFNDDGVSQASFRTDMTDQTAGGFIRGSSTYSHGFYPGTSRSLFNSGRDTPTSAIPGAFSDVDRCSLEKHLSDADFAMAFNMPREDFYRLPKWRRNDLKKRLKLF</sequence>
<dbReference type="CDD" id="cd09327">
    <property type="entry name" value="LIM1_abLIM"/>
    <property type="match status" value="1"/>
</dbReference>
<evidence type="ECO:0000256" key="3">
    <source>
        <dbReference type="ARBA" id="ARBA00023038"/>
    </source>
</evidence>
<protein>
    <recommendedName>
        <fullName evidence="10">Actin-binding LIM protein 1</fullName>
    </recommendedName>
</protein>
<dbReference type="GO" id="GO:0015629">
    <property type="term" value="C:actin cytoskeleton"/>
    <property type="evidence" value="ECO:0007669"/>
    <property type="project" value="TreeGrafter"/>
</dbReference>
<evidence type="ECO:0000259" key="6">
    <source>
        <dbReference type="PROSITE" id="PS50023"/>
    </source>
</evidence>
<dbReference type="FunFam" id="2.10.110.10:FF:000075">
    <property type="entry name" value="Actin-binding lim protein 1"/>
    <property type="match status" value="1"/>
</dbReference>
<feature type="compositionally biased region" description="Polar residues" evidence="5">
    <location>
        <begin position="38"/>
        <end position="51"/>
    </location>
</feature>
<dbReference type="InterPro" id="IPR001781">
    <property type="entry name" value="Znf_LIM"/>
</dbReference>
<dbReference type="EMBL" id="VCGU01000005">
    <property type="protein sequence ID" value="TRY75251.1"/>
    <property type="molecule type" value="Genomic_DNA"/>
</dbReference>
<evidence type="ECO:0000259" key="7">
    <source>
        <dbReference type="PROSITE" id="PS51089"/>
    </source>
</evidence>
<keyword evidence="3 4" id="KW-0440">LIM domain</keyword>
<evidence type="ECO:0000313" key="8">
    <source>
        <dbReference type="EMBL" id="TRY75251.1"/>
    </source>
</evidence>
<gene>
    <name evidence="8" type="ORF">TCAL_10087</name>
</gene>
<dbReference type="InterPro" id="IPR036886">
    <property type="entry name" value="Villin_headpiece_dom_sf"/>
</dbReference>
<dbReference type="SMART" id="SM00153">
    <property type="entry name" value="VHP"/>
    <property type="match status" value="1"/>
</dbReference>
<evidence type="ECO:0000256" key="4">
    <source>
        <dbReference type="PROSITE-ProRule" id="PRU00125"/>
    </source>
</evidence>